<dbReference type="PANTHER" id="PTHR30336">
    <property type="entry name" value="INNER MEMBRANE PROTEIN, PROBABLE PERMEASE"/>
    <property type="match status" value="1"/>
</dbReference>
<dbReference type="Proteomes" id="UP001156691">
    <property type="component" value="Unassembled WGS sequence"/>
</dbReference>
<dbReference type="InterPro" id="IPR014729">
    <property type="entry name" value="Rossmann-like_a/b/a_fold"/>
</dbReference>
<proteinExistence type="predicted"/>
<reference evidence="3" key="1">
    <citation type="journal article" date="2019" name="Int. J. Syst. Evol. Microbiol.">
        <title>The Global Catalogue of Microorganisms (GCM) 10K type strain sequencing project: providing services to taxonomists for standard genome sequencing and annotation.</title>
        <authorList>
            <consortium name="The Broad Institute Genomics Platform"/>
            <consortium name="The Broad Institute Genome Sequencing Center for Infectious Disease"/>
            <person name="Wu L."/>
            <person name="Ma J."/>
        </authorList>
    </citation>
    <scope>NUCLEOTIDE SEQUENCE [LARGE SCALE GENOMIC DNA]</scope>
    <source>
        <strain evidence="3">NBRC 112416</strain>
    </source>
</reference>
<dbReference type="RefSeq" id="WP_284338664.1">
    <property type="nucleotide sequence ID" value="NZ_BSNS01000002.1"/>
</dbReference>
<feature type="domain" description="DUF218" evidence="1">
    <location>
        <begin position="42"/>
        <end position="177"/>
    </location>
</feature>
<dbReference type="Pfam" id="PF02698">
    <property type="entry name" value="DUF218"/>
    <property type="match status" value="1"/>
</dbReference>
<evidence type="ECO:0000313" key="3">
    <source>
        <dbReference type="Proteomes" id="UP001156691"/>
    </source>
</evidence>
<comment type="caution">
    <text evidence="2">The sequence shown here is derived from an EMBL/GenBank/DDBJ whole genome shotgun (WGS) entry which is preliminary data.</text>
</comment>
<protein>
    <recommendedName>
        <fullName evidence="1">DUF218 domain-containing protein</fullName>
    </recommendedName>
</protein>
<gene>
    <name evidence="2" type="ORF">GCM10010862_04730</name>
</gene>
<dbReference type="EMBL" id="BSNS01000002">
    <property type="protein sequence ID" value="GLQ53215.1"/>
    <property type="molecule type" value="Genomic_DNA"/>
</dbReference>
<dbReference type="Gene3D" id="3.40.50.620">
    <property type="entry name" value="HUPs"/>
    <property type="match status" value="1"/>
</dbReference>
<dbReference type="InterPro" id="IPR051599">
    <property type="entry name" value="Cell_Envelope_Assoc"/>
</dbReference>
<dbReference type="PANTHER" id="PTHR30336:SF20">
    <property type="entry name" value="DUF218 DOMAIN-CONTAINING PROTEIN"/>
    <property type="match status" value="1"/>
</dbReference>
<sequence length="197" mass="21607">MVWLRGAVSALLLLLSVFGLALLVIAADVIRFGTEQSLASADAALVLGAAVIGDRPSPVLAERLRHAGELYRAGRVGRIVLTGGRSPEDDLTEAEAGRRWLLSQGVPDAVIILEDRSRTTVENFLLSEPILAEERLAKVLVVSDPLHMRRAMEIAERVGFAAEPAPTETTRYRSAETLLPFLARETWFMAQYLLFGW</sequence>
<accession>A0ABQ5W0L6</accession>
<organism evidence="2 3">
    <name type="scientific">Devosia nitrariae</name>
    <dbReference type="NCBI Taxonomy" id="2071872"/>
    <lineage>
        <taxon>Bacteria</taxon>
        <taxon>Pseudomonadati</taxon>
        <taxon>Pseudomonadota</taxon>
        <taxon>Alphaproteobacteria</taxon>
        <taxon>Hyphomicrobiales</taxon>
        <taxon>Devosiaceae</taxon>
        <taxon>Devosia</taxon>
    </lineage>
</organism>
<keyword evidence="3" id="KW-1185">Reference proteome</keyword>
<evidence type="ECO:0000313" key="2">
    <source>
        <dbReference type="EMBL" id="GLQ53215.1"/>
    </source>
</evidence>
<name>A0ABQ5W0L6_9HYPH</name>
<dbReference type="InterPro" id="IPR003848">
    <property type="entry name" value="DUF218"/>
</dbReference>
<dbReference type="CDD" id="cd06259">
    <property type="entry name" value="YdcF-like"/>
    <property type="match status" value="1"/>
</dbReference>
<evidence type="ECO:0000259" key="1">
    <source>
        <dbReference type="Pfam" id="PF02698"/>
    </source>
</evidence>